<dbReference type="EnsemblPlants" id="MELO3C032290.2.1">
    <property type="protein sequence ID" value="MELO3C032290.2.1"/>
    <property type="gene ID" value="MELO3C032290.2"/>
</dbReference>
<sequence length="273" mass="30971">MKSPNLFDIVSSVCVLFIVARKSLLPLLSACRFVVARVHRRLLHVLFMVARKPPPHVLLRLRRFVVIQPSTFFFFLTNSRCTTPSLPSFFSNHAPPILDLYSRHRSPSQAVTFLPAVVQPSLRLPILEAQSSVRNIEVVAIRPAFSVACKSQPNELDEQTPLTGLPCFTFSLSIHVKYEISSPPHGVGRNFPSFCMSHLDPTSCIIIDYLTGLIESLLPYDCEEARSPFVKKYKTVIHSGEAQYNIDQALQKDTSFRRWVGYEIMFCHNPLKQ</sequence>
<accession>A0A9I9EDI7</accession>
<organism evidence="1">
    <name type="scientific">Cucumis melo</name>
    <name type="common">Muskmelon</name>
    <dbReference type="NCBI Taxonomy" id="3656"/>
    <lineage>
        <taxon>Eukaryota</taxon>
        <taxon>Viridiplantae</taxon>
        <taxon>Streptophyta</taxon>
        <taxon>Embryophyta</taxon>
        <taxon>Tracheophyta</taxon>
        <taxon>Spermatophyta</taxon>
        <taxon>Magnoliopsida</taxon>
        <taxon>eudicotyledons</taxon>
        <taxon>Gunneridae</taxon>
        <taxon>Pentapetalae</taxon>
        <taxon>rosids</taxon>
        <taxon>fabids</taxon>
        <taxon>Cucurbitales</taxon>
        <taxon>Cucurbitaceae</taxon>
        <taxon>Benincaseae</taxon>
        <taxon>Cucumis</taxon>
    </lineage>
</organism>
<name>A0A9I9EDI7_CUCME</name>
<proteinExistence type="predicted"/>
<evidence type="ECO:0000313" key="1">
    <source>
        <dbReference type="EnsemblPlants" id="MELO3C032290.2.1"/>
    </source>
</evidence>
<protein>
    <submittedName>
        <fullName evidence="1">Uncharacterized protein</fullName>
    </submittedName>
</protein>
<dbReference type="AlphaFoldDB" id="A0A9I9EDI7"/>
<reference evidence="1" key="1">
    <citation type="submission" date="2023-03" db="UniProtKB">
        <authorList>
            <consortium name="EnsemblPlants"/>
        </authorList>
    </citation>
    <scope>IDENTIFICATION</scope>
</reference>
<dbReference type="Gramene" id="MELO3C032290.2.1">
    <property type="protein sequence ID" value="MELO3C032290.2.1"/>
    <property type="gene ID" value="MELO3C032290.2"/>
</dbReference>